<feature type="domain" description="Zinc finger protein ZFPM1/2 PR" evidence="2">
    <location>
        <begin position="77"/>
        <end position="123"/>
    </location>
</feature>
<dbReference type="PANTHER" id="PTHR12958:SF4">
    <property type="entry name" value="ZINC FINGER PROTEIN ZFPM1"/>
    <property type="match status" value="1"/>
</dbReference>
<evidence type="ECO:0000313" key="3">
    <source>
        <dbReference type="Ensembl" id="ENSCCNP00000024888.1"/>
    </source>
</evidence>
<dbReference type="GO" id="GO:0000122">
    <property type="term" value="P:negative regulation of transcription by RNA polymerase II"/>
    <property type="evidence" value="ECO:0007669"/>
    <property type="project" value="TreeGrafter"/>
</dbReference>
<dbReference type="GO" id="GO:0045944">
    <property type="term" value="P:positive regulation of transcription by RNA polymerase II"/>
    <property type="evidence" value="ECO:0007669"/>
    <property type="project" value="TreeGrafter"/>
</dbReference>
<name>A0A8C0XE19_CASCN</name>
<dbReference type="GO" id="GO:0030218">
    <property type="term" value="P:erythrocyte differentiation"/>
    <property type="evidence" value="ECO:0007669"/>
    <property type="project" value="TreeGrafter"/>
</dbReference>
<dbReference type="Pfam" id="PF21182">
    <property type="entry name" value="FOG1-like_PR"/>
    <property type="match status" value="1"/>
</dbReference>
<proteinExistence type="predicted"/>
<feature type="region of interest" description="Disordered" evidence="1">
    <location>
        <begin position="34"/>
        <end position="57"/>
    </location>
</feature>
<organism evidence="3">
    <name type="scientific">Castor canadensis</name>
    <name type="common">American beaver</name>
    <dbReference type="NCBI Taxonomy" id="51338"/>
    <lineage>
        <taxon>Eukaryota</taxon>
        <taxon>Metazoa</taxon>
        <taxon>Chordata</taxon>
        <taxon>Craniata</taxon>
        <taxon>Vertebrata</taxon>
        <taxon>Euteleostomi</taxon>
        <taxon>Mammalia</taxon>
        <taxon>Eutheria</taxon>
        <taxon>Euarchontoglires</taxon>
        <taxon>Glires</taxon>
        <taxon>Rodentia</taxon>
        <taxon>Castorimorpha</taxon>
        <taxon>Castoridae</taxon>
        <taxon>Castor</taxon>
    </lineage>
</organism>
<evidence type="ECO:0000259" key="2">
    <source>
        <dbReference type="Pfam" id="PF21182"/>
    </source>
</evidence>
<dbReference type="GO" id="GO:0061629">
    <property type="term" value="F:RNA polymerase II-specific DNA-binding transcription factor binding"/>
    <property type="evidence" value="ECO:0007669"/>
    <property type="project" value="InterPro"/>
</dbReference>
<dbReference type="AlphaFoldDB" id="A0A8C0XE19"/>
<dbReference type="GO" id="GO:0007507">
    <property type="term" value="P:heart development"/>
    <property type="evidence" value="ECO:0007669"/>
    <property type="project" value="TreeGrafter"/>
</dbReference>
<dbReference type="GO" id="GO:0005634">
    <property type="term" value="C:nucleus"/>
    <property type="evidence" value="ECO:0007669"/>
    <property type="project" value="TreeGrafter"/>
</dbReference>
<dbReference type="Ensembl" id="ENSCCNT00000031710.1">
    <property type="protein sequence ID" value="ENSCCNP00000024888.1"/>
    <property type="gene ID" value="ENSCCNG00000024347.1"/>
</dbReference>
<protein>
    <recommendedName>
        <fullName evidence="2">Zinc finger protein ZFPM1/2 PR domain-containing protein</fullName>
    </recommendedName>
</protein>
<dbReference type="InterPro" id="IPR039746">
    <property type="entry name" value="FOG"/>
</dbReference>
<evidence type="ECO:0000256" key="1">
    <source>
        <dbReference type="SAM" id="MobiDB-lite"/>
    </source>
</evidence>
<sequence>MPVLGAQEPQGTGHHLLPQMCKLRLTACTQPLGQRSTATPQLGSVPEPSPCPSAGPGTCQGSIQVAWGHRGSSWLGPEDLELELQDGQTCVRARLSLAEGLSWGPFPGSIQTRASSPRKAEAVRTSLGHQDQVSQCASVPRAWTLMVS</sequence>
<dbReference type="InterPro" id="IPR049361">
    <property type="entry name" value="ZFPM1/2_PR"/>
</dbReference>
<dbReference type="GO" id="GO:0030219">
    <property type="term" value="P:megakaryocyte differentiation"/>
    <property type="evidence" value="ECO:0007669"/>
    <property type="project" value="TreeGrafter"/>
</dbReference>
<reference evidence="3" key="1">
    <citation type="submission" date="2023-09" db="UniProtKB">
        <authorList>
            <consortium name="Ensembl"/>
        </authorList>
    </citation>
    <scope>IDENTIFICATION</scope>
</reference>
<accession>A0A8C0XE19</accession>
<dbReference type="PANTHER" id="PTHR12958">
    <property type="entry name" value="FRIEND OF GATA2-RELATED"/>
    <property type="match status" value="1"/>
</dbReference>